<keyword evidence="1" id="KW-0472">Membrane</keyword>
<reference evidence="2" key="1">
    <citation type="submission" date="2018-05" db="EMBL/GenBank/DDBJ databases">
        <authorList>
            <person name="Lanie J.A."/>
            <person name="Ng W.-L."/>
            <person name="Kazmierczak K.M."/>
            <person name="Andrzejewski T.M."/>
            <person name="Davidsen T.M."/>
            <person name="Wayne K.J."/>
            <person name="Tettelin H."/>
            <person name="Glass J.I."/>
            <person name="Rusch D."/>
            <person name="Podicherti R."/>
            <person name="Tsui H.-C.T."/>
            <person name="Winkler M.E."/>
        </authorList>
    </citation>
    <scope>NUCLEOTIDE SEQUENCE</scope>
</reference>
<gene>
    <name evidence="2" type="ORF">METZ01_LOCUS305361</name>
</gene>
<evidence type="ECO:0000256" key="1">
    <source>
        <dbReference type="SAM" id="Phobius"/>
    </source>
</evidence>
<dbReference type="EMBL" id="UINC01095991">
    <property type="protein sequence ID" value="SVC52507.1"/>
    <property type="molecule type" value="Genomic_DNA"/>
</dbReference>
<evidence type="ECO:0000313" key="2">
    <source>
        <dbReference type="EMBL" id="SVC52507.1"/>
    </source>
</evidence>
<keyword evidence="1" id="KW-1133">Transmembrane helix</keyword>
<evidence type="ECO:0008006" key="3">
    <source>
        <dbReference type="Google" id="ProtNLM"/>
    </source>
</evidence>
<feature type="non-terminal residue" evidence="2">
    <location>
        <position position="56"/>
    </location>
</feature>
<feature type="transmembrane region" description="Helical" evidence="1">
    <location>
        <begin position="9"/>
        <end position="30"/>
    </location>
</feature>
<dbReference type="AlphaFoldDB" id="A0A382MXJ7"/>
<proteinExistence type="predicted"/>
<organism evidence="2">
    <name type="scientific">marine metagenome</name>
    <dbReference type="NCBI Taxonomy" id="408172"/>
    <lineage>
        <taxon>unclassified sequences</taxon>
        <taxon>metagenomes</taxon>
        <taxon>ecological metagenomes</taxon>
    </lineage>
</organism>
<sequence length="56" mass="6520">MERPWRRNFYILLAAELFAIMGFQAVQPFLPYYIQEFNVEDLAEALVWAGYMGTAG</sequence>
<accession>A0A382MXJ7</accession>
<name>A0A382MXJ7_9ZZZZ</name>
<dbReference type="SUPFAM" id="SSF103473">
    <property type="entry name" value="MFS general substrate transporter"/>
    <property type="match status" value="1"/>
</dbReference>
<dbReference type="InterPro" id="IPR036259">
    <property type="entry name" value="MFS_trans_sf"/>
</dbReference>
<protein>
    <recommendedName>
        <fullName evidence="3">Major facilitator superfamily (MFS) profile domain-containing protein</fullName>
    </recommendedName>
</protein>
<keyword evidence="1" id="KW-0812">Transmembrane</keyword>